<sequence>MARIRKEKGQSSKARPEPKKQPGKAPAATALPFGGNQKDAELLKGLDENLVTGSVNKDPTLTSDVSRFLQDLSLKPSAPDHKSKEKAKVAPKPTAKIATPKKAGKLDKKDKKPPAAKAQAVADRSTPAPKVNTETPARPEEPKVVLPTKVTLNPKSHFIFQPTSFWYNAVPRLAGAAPPGPITSTQLATLTSKATELHETDIRTFQTSSNSNSSSSEASFLAKIISSGTLSDRLSALTLLVQSSPLHNTKALETLKTMAERGKGKGGREESLKALRCIVDWWVGGGAPPRKLKYFRDQPLFHPAVTDQHLLVWHYEDRLKKYFFSILQVLETLSLDPLPYVRTQTITLIFTLLRDNPEQEQNLLRLLVNKLGDTEKSLASRASYHILQLLQSHPAMKGIIVREIISLVLRPVAAPVAPAAGSSGKHIRFSGAEPSKPKPKPTETDKKTGNPHARYYATVTFNQIVLTPGDRDVALQLIDVYFEIFKELLGEGTDEVKDEEEEAVETPELKTDKGGRVREGKVKGKGKGKGKQIEVKGAAGFTEVEDSNSKLISAILTGVNRALPFAKINASDAGINKHIDTLFLITHTSTFNISLQALVLIQQIAGSLSTTTDTTSPSSSSSSATAKSITDRFYRTLYASLYDTRLSTSSKQAMYLNLFFKSVKADAGKGDGERVKALIRRFVQLLVSGGGGATEFIAGGLFLLGELFSSIPGLRAMISEPPKETEDTYDPRKREPQFAHASCLPLWELTPLLDHYHPAVSLHARQLLSSQPLTASADLSQNTLSHFLDRFVYKNPKKVKDGETAGAKGASAMQPAASGLEGVKLMKGEGVTAGMVNDTAFLRKKAKDVPVDQLFFHQYFTRKEEKEKAKAAKVSKRKDGKESSDEEEEEEEAVEDDVSDAEEASAADARDDSDAEDEDDEENSDLDEDEIWKVMQASMPKAEGDDDLMEDSDADIDDEDDTLSLVDSDEEVDEHGDENDSDDDGLSFVEGSDNEDLISLDGELPEGLIVYDGSDADDDENKEVWGGISVPDAGTKRKRDETKSERRKKLRSLPTFASYEDYAKMIEDGPEDVL</sequence>
<feature type="region of interest" description="Disordered" evidence="2">
    <location>
        <begin position="418"/>
        <end position="451"/>
    </location>
</feature>
<feature type="compositionally biased region" description="Low complexity" evidence="2">
    <location>
        <begin position="90"/>
        <end position="101"/>
    </location>
</feature>
<evidence type="ECO:0000259" key="3">
    <source>
        <dbReference type="Pfam" id="PF03914"/>
    </source>
</evidence>
<feature type="compositionally biased region" description="Basic and acidic residues" evidence="2">
    <location>
        <begin position="104"/>
        <end position="113"/>
    </location>
</feature>
<dbReference type="AlphaFoldDB" id="A0A0D2N9R5"/>
<feature type="region of interest" description="Disordered" evidence="2">
    <location>
        <begin position="867"/>
        <end position="1049"/>
    </location>
</feature>
<dbReference type="OMA" id="EIWCNDE"/>
<dbReference type="OrthoDB" id="28947at2759"/>
<dbReference type="EMBL" id="KN817633">
    <property type="protein sequence ID" value="KJA15864.1"/>
    <property type="molecule type" value="Genomic_DNA"/>
</dbReference>
<protein>
    <recommendedName>
        <fullName evidence="3">CCAAT-binding factor domain-containing protein</fullName>
    </recommendedName>
</protein>
<name>A0A0D2N9R5_HYPSF</name>
<gene>
    <name evidence="4" type="ORF">HYPSUDRAFT_207533</name>
</gene>
<dbReference type="STRING" id="945553.A0A0D2N9R5"/>
<feature type="compositionally biased region" description="Basic and acidic residues" evidence="2">
    <location>
        <begin position="1034"/>
        <end position="1044"/>
    </location>
</feature>
<evidence type="ECO:0000256" key="1">
    <source>
        <dbReference type="ARBA" id="ARBA00007797"/>
    </source>
</evidence>
<feature type="region of interest" description="Disordered" evidence="2">
    <location>
        <begin position="1"/>
        <end position="40"/>
    </location>
</feature>
<organism evidence="4 5">
    <name type="scientific">Hypholoma sublateritium (strain FD-334 SS-4)</name>
    <dbReference type="NCBI Taxonomy" id="945553"/>
    <lineage>
        <taxon>Eukaryota</taxon>
        <taxon>Fungi</taxon>
        <taxon>Dikarya</taxon>
        <taxon>Basidiomycota</taxon>
        <taxon>Agaricomycotina</taxon>
        <taxon>Agaricomycetes</taxon>
        <taxon>Agaricomycetidae</taxon>
        <taxon>Agaricales</taxon>
        <taxon>Agaricineae</taxon>
        <taxon>Strophariaceae</taxon>
        <taxon>Hypholoma</taxon>
    </lineage>
</organism>
<feature type="domain" description="CCAAT-binding factor" evidence="3">
    <location>
        <begin position="594"/>
        <end position="764"/>
    </location>
</feature>
<evidence type="ECO:0000256" key="2">
    <source>
        <dbReference type="SAM" id="MobiDB-lite"/>
    </source>
</evidence>
<dbReference type="Proteomes" id="UP000054270">
    <property type="component" value="Unassembled WGS sequence"/>
</dbReference>
<feature type="compositionally biased region" description="Basic and acidic residues" evidence="2">
    <location>
        <begin position="78"/>
        <end position="88"/>
    </location>
</feature>
<dbReference type="InterPro" id="IPR005612">
    <property type="entry name" value="CCAAT-binding_factor"/>
</dbReference>
<feature type="region of interest" description="Disordered" evidence="2">
    <location>
        <begin position="72"/>
        <end position="141"/>
    </location>
</feature>
<dbReference type="PANTHER" id="PTHR12048">
    <property type="entry name" value="CCAAT-BINDING FACTOR-RELATED"/>
    <property type="match status" value="1"/>
</dbReference>
<dbReference type="InterPro" id="IPR040155">
    <property type="entry name" value="CEBPZ/Mak21-like"/>
</dbReference>
<evidence type="ECO:0000313" key="5">
    <source>
        <dbReference type="Proteomes" id="UP000054270"/>
    </source>
</evidence>
<dbReference type="InterPro" id="IPR016024">
    <property type="entry name" value="ARM-type_fold"/>
</dbReference>
<keyword evidence="5" id="KW-1185">Reference proteome</keyword>
<dbReference type="Pfam" id="PF03914">
    <property type="entry name" value="CBF"/>
    <property type="match status" value="1"/>
</dbReference>
<accession>A0A0D2N9R5</accession>
<reference evidence="5" key="1">
    <citation type="submission" date="2014-04" db="EMBL/GenBank/DDBJ databases">
        <title>Evolutionary Origins and Diversification of the Mycorrhizal Mutualists.</title>
        <authorList>
            <consortium name="DOE Joint Genome Institute"/>
            <consortium name="Mycorrhizal Genomics Consortium"/>
            <person name="Kohler A."/>
            <person name="Kuo A."/>
            <person name="Nagy L.G."/>
            <person name="Floudas D."/>
            <person name="Copeland A."/>
            <person name="Barry K.W."/>
            <person name="Cichocki N."/>
            <person name="Veneault-Fourrey C."/>
            <person name="LaButti K."/>
            <person name="Lindquist E.A."/>
            <person name="Lipzen A."/>
            <person name="Lundell T."/>
            <person name="Morin E."/>
            <person name="Murat C."/>
            <person name="Riley R."/>
            <person name="Ohm R."/>
            <person name="Sun H."/>
            <person name="Tunlid A."/>
            <person name="Henrissat B."/>
            <person name="Grigoriev I.V."/>
            <person name="Hibbett D.S."/>
            <person name="Martin F."/>
        </authorList>
    </citation>
    <scope>NUCLEOTIDE SEQUENCE [LARGE SCALE GENOMIC DNA]</scope>
    <source>
        <strain evidence="5">FD-334 SS-4</strain>
    </source>
</reference>
<evidence type="ECO:0000313" key="4">
    <source>
        <dbReference type="EMBL" id="KJA15864.1"/>
    </source>
</evidence>
<feature type="compositionally biased region" description="Acidic residues" evidence="2">
    <location>
        <begin position="944"/>
        <end position="985"/>
    </location>
</feature>
<feature type="compositionally biased region" description="Acidic residues" evidence="2">
    <location>
        <begin position="884"/>
        <end position="930"/>
    </location>
</feature>
<feature type="compositionally biased region" description="Basic and acidic residues" evidence="2">
    <location>
        <begin position="7"/>
        <end position="20"/>
    </location>
</feature>
<comment type="similarity">
    <text evidence="1">Belongs to the CBF/MAK21 family.</text>
</comment>
<proteinExistence type="inferred from homology"/>
<dbReference type="SUPFAM" id="SSF48371">
    <property type="entry name" value="ARM repeat"/>
    <property type="match status" value="1"/>
</dbReference>
<dbReference type="PANTHER" id="PTHR12048:SF0">
    <property type="entry name" value="CCAAT_ENHANCER-BINDING PROTEIN ZETA"/>
    <property type="match status" value="1"/>
</dbReference>
<dbReference type="GO" id="GO:0005634">
    <property type="term" value="C:nucleus"/>
    <property type="evidence" value="ECO:0007669"/>
    <property type="project" value="UniProtKB-ARBA"/>
</dbReference>